<evidence type="ECO:0000313" key="3">
    <source>
        <dbReference type="Proteomes" id="UP000002729"/>
    </source>
</evidence>
<accession>F0YHR1</accession>
<dbReference type="Proteomes" id="UP000002729">
    <property type="component" value="Unassembled WGS sequence"/>
</dbReference>
<dbReference type="GO" id="GO:0036503">
    <property type="term" value="P:ERAD pathway"/>
    <property type="evidence" value="ECO:0007669"/>
    <property type="project" value="TreeGrafter"/>
</dbReference>
<dbReference type="InterPro" id="IPR004854">
    <property type="entry name" value="Ufd1-like"/>
</dbReference>
<feature type="domain" description="Ubiquitin fusion degradation protein UFD1 N-terminal subdomain 2" evidence="1">
    <location>
        <begin position="14"/>
        <end position="97"/>
    </location>
</feature>
<evidence type="ECO:0000313" key="2">
    <source>
        <dbReference type="EMBL" id="EGB05377.1"/>
    </source>
</evidence>
<keyword evidence="3" id="KW-1185">Reference proteome</keyword>
<dbReference type="GO" id="GO:0031593">
    <property type="term" value="F:polyubiquitin modification-dependent protein binding"/>
    <property type="evidence" value="ECO:0007669"/>
    <property type="project" value="TreeGrafter"/>
</dbReference>
<dbReference type="KEGG" id="aaf:AURANDRAFT_17647"/>
<dbReference type="Pfam" id="PF24842">
    <property type="entry name" value="UFD1_N2"/>
    <property type="match status" value="1"/>
</dbReference>
<dbReference type="OrthoDB" id="422728at2759"/>
<dbReference type="GO" id="GO:0006511">
    <property type="term" value="P:ubiquitin-dependent protein catabolic process"/>
    <property type="evidence" value="ECO:0007669"/>
    <property type="project" value="InterPro"/>
</dbReference>
<dbReference type="GO" id="GO:0034098">
    <property type="term" value="C:VCP-NPL4-UFD1 AAA ATPase complex"/>
    <property type="evidence" value="ECO:0007669"/>
    <property type="project" value="TreeGrafter"/>
</dbReference>
<evidence type="ECO:0000259" key="1">
    <source>
        <dbReference type="Pfam" id="PF24842"/>
    </source>
</evidence>
<dbReference type="GeneID" id="20218864"/>
<reference evidence="2 3" key="1">
    <citation type="journal article" date="2011" name="Proc. Natl. Acad. Sci. U.S.A.">
        <title>Niche of harmful alga Aureococcus anophagefferens revealed through ecogenomics.</title>
        <authorList>
            <person name="Gobler C.J."/>
            <person name="Berry D.L."/>
            <person name="Dyhrman S.T."/>
            <person name="Wilhelm S.W."/>
            <person name="Salamov A."/>
            <person name="Lobanov A.V."/>
            <person name="Zhang Y."/>
            <person name="Collier J.L."/>
            <person name="Wurch L.L."/>
            <person name="Kustka A.B."/>
            <person name="Dill B.D."/>
            <person name="Shah M."/>
            <person name="VerBerkmoes N.C."/>
            <person name="Kuo A."/>
            <person name="Terry A."/>
            <person name="Pangilinan J."/>
            <person name="Lindquist E.A."/>
            <person name="Lucas S."/>
            <person name="Paulsen I.T."/>
            <person name="Hattenrath-Lehmann T.K."/>
            <person name="Talmage S.C."/>
            <person name="Walker E.A."/>
            <person name="Koch F."/>
            <person name="Burson A.M."/>
            <person name="Marcoval M.A."/>
            <person name="Tang Y.Z."/>
            <person name="Lecleir G.R."/>
            <person name="Coyne K.J."/>
            <person name="Berg G.M."/>
            <person name="Bertrand E.M."/>
            <person name="Saito M.A."/>
            <person name="Gladyshev V.N."/>
            <person name="Grigoriev I.V."/>
        </authorList>
    </citation>
    <scope>NUCLEOTIDE SEQUENCE [LARGE SCALE GENOMIC DNA]</scope>
    <source>
        <strain evidence="3">CCMP 1984</strain>
    </source>
</reference>
<dbReference type="Gene3D" id="3.10.330.10">
    <property type="match status" value="1"/>
</dbReference>
<dbReference type="EMBL" id="GL833142">
    <property type="protein sequence ID" value="EGB05377.1"/>
    <property type="molecule type" value="Genomic_DNA"/>
</dbReference>
<gene>
    <name evidence="2" type="ORF">AURANDRAFT_17647</name>
</gene>
<dbReference type="InParanoid" id="F0YHR1"/>
<organism evidence="3">
    <name type="scientific">Aureococcus anophagefferens</name>
    <name type="common">Harmful bloom alga</name>
    <dbReference type="NCBI Taxonomy" id="44056"/>
    <lineage>
        <taxon>Eukaryota</taxon>
        <taxon>Sar</taxon>
        <taxon>Stramenopiles</taxon>
        <taxon>Ochrophyta</taxon>
        <taxon>Pelagophyceae</taxon>
        <taxon>Pelagomonadales</taxon>
        <taxon>Pelagomonadaceae</taxon>
        <taxon>Aureococcus</taxon>
    </lineage>
</organism>
<dbReference type="OMA" id="KCEAVAI"/>
<feature type="non-terminal residue" evidence="2">
    <location>
        <position position="1"/>
    </location>
</feature>
<dbReference type="RefSeq" id="XP_009040022.1">
    <property type="nucleotide sequence ID" value="XM_009041774.1"/>
</dbReference>
<protein>
    <recommendedName>
        <fullName evidence="1">Ubiquitin fusion degradation protein UFD1 N-terminal subdomain 2 domain-containing protein</fullName>
    </recommendedName>
</protein>
<proteinExistence type="predicted"/>
<dbReference type="PANTHER" id="PTHR12555:SF13">
    <property type="entry name" value="UBIQUITIN RECOGNITION FACTOR IN ER-ASSOCIATED DEGRADATION PROTEIN 1"/>
    <property type="match status" value="1"/>
</dbReference>
<sequence>YDVLLVTWVKLNDGVTIELQPHQDAFLKLANPRAVLEAELKYYSSATRLSTISLLHDGTQYDFDVTATVGKDGLKVDEYNPEKCEAVAIQDADVSLDL</sequence>
<name>F0YHR1_AURAN</name>
<dbReference type="InterPro" id="IPR055418">
    <property type="entry name" value="UFD1_N2"/>
</dbReference>
<dbReference type="PANTHER" id="PTHR12555">
    <property type="entry name" value="UBIQUITIN FUSION DEGRADATON PROTEIN 1"/>
    <property type="match status" value="1"/>
</dbReference>
<feature type="non-terminal residue" evidence="2">
    <location>
        <position position="98"/>
    </location>
</feature>
<dbReference type="AlphaFoldDB" id="F0YHR1"/>